<dbReference type="NCBIfam" id="NF002295">
    <property type="entry name" value="PRK01222.1-1"/>
    <property type="match status" value="1"/>
</dbReference>
<dbReference type="UniPathway" id="UPA00035">
    <property type="reaction ID" value="UER00042"/>
</dbReference>
<dbReference type="Gene3D" id="3.20.20.70">
    <property type="entry name" value="Aldolase class I"/>
    <property type="match status" value="1"/>
</dbReference>
<evidence type="ECO:0000256" key="9">
    <source>
        <dbReference type="HAMAP-Rule" id="MF_00135"/>
    </source>
</evidence>
<keyword evidence="6 9" id="KW-0822">Tryptophan biosynthesis</keyword>
<keyword evidence="12" id="KW-1185">Reference proteome</keyword>
<dbReference type="InterPro" id="IPR011060">
    <property type="entry name" value="RibuloseP-bd_barrel"/>
</dbReference>
<dbReference type="GO" id="GO:0000162">
    <property type="term" value="P:L-tryptophan biosynthetic process"/>
    <property type="evidence" value="ECO:0007669"/>
    <property type="project" value="UniProtKB-UniRule"/>
</dbReference>
<evidence type="ECO:0000259" key="10">
    <source>
        <dbReference type="Pfam" id="PF00697"/>
    </source>
</evidence>
<dbReference type="RefSeq" id="WP_138327019.1">
    <property type="nucleotide sequence ID" value="NZ_VCDI01000006.1"/>
</dbReference>
<comment type="similarity">
    <text evidence="9">Belongs to the TrpF family.</text>
</comment>
<dbReference type="PANTHER" id="PTHR42894">
    <property type="entry name" value="N-(5'-PHOSPHORIBOSYL)ANTHRANILATE ISOMERASE"/>
    <property type="match status" value="1"/>
</dbReference>
<reference evidence="11 12" key="1">
    <citation type="submission" date="2019-05" db="EMBL/GenBank/DDBJ databases">
        <authorList>
            <person name="Pankratov T."/>
            <person name="Grouzdev D."/>
        </authorList>
    </citation>
    <scope>NUCLEOTIDE SEQUENCE [LARGE SCALE GENOMIC DNA]</scope>
    <source>
        <strain evidence="11 12">KEBCLARHB70R</strain>
    </source>
</reference>
<dbReference type="CDD" id="cd00405">
    <property type="entry name" value="PRAI"/>
    <property type="match status" value="1"/>
</dbReference>
<evidence type="ECO:0000313" key="11">
    <source>
        <dbReference type="EMBL" id="TLU71382.1"/>
    </source>
</evidence>
<evidence type="ECO:0000256" key="7">
    <source>
        <dbReference type="ARBA" id="ARBA00023141"/>
    </source>
</evidence>
<keyword evidence="5 9" id="KW-0028">Amino-acid biosynthesis</keyword>
<gene>
    <name evidence="9" type="primary">trpF</name>
    <name evidence="11" type="ORF">FE263_15835</name>
</gene>
<dbReference type="InterPro" id="IPR001240">
    <property type="entry name" value="PRAI_dom"/>
</dbReference>
<evidence type="ECO:0000256" key="2">
    <source>
        <dbReference type="ARBA" id="ARBA00004664"/>
    </source>
</evidence>
<dbReference type="InterPro" id="IPR013785">
    <property type="entry name" value="Aldolase_TIM"/>
</dbReference>
<proteinExistence type="inferred from homology"/>
<dbReference type="EC" id="5.3.1.24" evidence="3 9"/>
<evidence type="ECO:0000313" key="12">
    <source>
        <dbReference type="Proteomes" id="UP000305654"/>
    </source>
</evidence>
<evidence type="ECO:0000256" key="6">
    <source>
        <dbReference type="ARBA" id="ARBA00022822"/>
    </source>
</evidence>
<accession>A0A5R9J1H4</accession>
<keyword evidence="8 9" id="KW-0413">Isomerase</keyword>
<feature type="domain" description="N-(5'phosphoribosyl) anthranilate isomerase (PRAI)" evidence="10">
    <location>
        <begin position="4"/>
        <end position="200"/>
    </location>
</feature>
<dbReference type="HAMAP" id="MF_00135">
    <property type="entry name" value="PRAI"/>
    <property type="match status" value="1"/>
</dbReference>
<evidence type="ECO:0000256" key="3">
    <source>
        <dbReference type="ARBA" id="ARBA00012572"/>
    </source>
</evidence>
<comment type="catalytic activity">
    <reaction evidence="1 9">
        <text>N-(5-phospho-beta-D-ribosyl)anthranilate = 1-(2-carboxyphenylamino)-1-deoxy-D-ribulose 5-phosphate</text>
        <dbReference type="Rhea" id="RHEA:21540"/>
        <dbReference type="ChEBI" id="CHEBI:18277"/>
        <dbReference type="ChEBI" id="CHEBI:58613"/>
        <dbReference type="EC" id="5.3.1.24"/>
    </reaction>
</comment>
<organism evidence="11 12">
    <name type="scientific">Lichenicoccus roseus</name>
    <dbReference type="NCBI Taxonomy" id="2683649"/>
    <lineage>
        <taxon>Bacteria</taxon>
        <taxon>Pseudomonadati</taxon>
        <taxon>Pseudomonadota</taxon>
        <taxon>Alphaproteobacteria</taxon>
        <taxon>Acetobacterales</taxon>
        <taxon>Acetobacteraceae</taxon>
        <taxon>Lichenicoccus</taxon>
    </lineage>
</organism>
<evidence type="ECO:0000256" key="1">
    <source>
        <dbReference type="ARBA" id="ARBA00001164"/>
    </source>
</evidence>
<dbReference type="PANTHER" id="PTHR42894:SF1">
    <property type="entry name" value="N-(5'-PHOSPHORIBOSYL)ANTHRANILATE ISOMERASE"/>
    <property type="match status" value="1"/>
</dbReference>
<evidence type="ECO:0000256" key="4">
    <source>
        <dbReference type="ARBA" id="ARBA00022272"/>
    </source>
</evidence>
<comment type="pathway">
    <text evidence="2 9">Amino-acid biosynthesis; L-tryptophan biosynthesis; L-tryptophan from chorismate: step 3/5.</text>
</comment>
<evidence type="ECO:0000256" key="8">
    <source>
        <dbReference type="ARBA" id="ARBA00023235"/>
    </source>
</evidence>
<evidence type="ECO:0000256" key="5">
    <source>
        <dbReference type="ARBA" id="ARBA00022605"/>
    </source>
</evidence>
<dbReference type="AlphaFoldDB" id="A0A5R9J1H4"/>
<name>A0A5R9J1H4_9PROT</name>
<dbReference type="SUPFAM" id="SSF51366">
    <property type="entry name" value="Ribulose-phoshate binding barrel"/>
    <property type="match status" value="1"/>
</dbReference>
<sequence>MIQVKICGLNDEAGFDAATGHGADWVGFVFFAKSPRAVTPERAAVLSRRQAGGPGRVGLFVQPEDDEIRRCLDRVPLDALQIYAGAGRAAAIRARFGLPVWVACGVRTPADLPGHARCDRMLIESLPPEGASRPGGNATKLDWQMLAGWRAPGPWMLAGGLDPSNVAEAIRITGAPAVDVSSGVESEPGRKDPNQIAAFLAAARVPD</sequence>
<dbReference type="OrthoDB" id="9796196at2"/>
<comment type="caution">
    <text evidence="11">The sequence shown here is derived from an EMBL/GenBank/DDBJ whole genome shotgun (WGS) entry which is preliminary data.</text>
</comment>
<dbReference type="InterPro" id="IPR044643">
    <property type="entry name" value="TrpF_fam"/>
</dbReference>
<dbReference type="EMBL" id="VCDI01000006">
    <property type="protein sequence ID" value="TLU71382.1"/>
    <property type="molecule type" value="Genomic_DNA"/>
</dbReference>
<dbReference type="Proteomes" id="UP000305654">
    <property type="component" value="Unassembled WGS sequence"/>
</dbReference>
<dbReference type="GO" id="GO:0004640">
    <property type="term" value="F:phosphoribosylanthranilate isomerase activity"/>
    <property type="evidence" value="ECO:0007669"/>
    <property type="project" value="UniProtKB-UniRule"/>
</dbReference>
<protein>
    <recommendedName>
        <fullName evidence="4 9">N-(5'-phosphoribosyl)anthranilate isomerase</fullName>
        <shortName evidence="9">PRAI</shortName>
        <ecNumber evidence="3 9">5.3.1.24</ecNumber>
    </recommendedName>
</protein>
<keyword evidence="7 9" id="KW-0057">Aromatic amino acid biosynthesis</keyword>
<dbReference type="Pfam" id="PF00697">
    <property type="entry name" value="PRAI"/>
    <property type="match status" value="1"/>
</dbReference>